<dbReference type="EMBL" id="CAFZ01000041">
    <property type="protein sequence ID" value="CCA68860.1"/>
    <property type="molecule type" value="Genomic_DNA"/>
</dbReference>
<dbReference type="STRING" id="1109443.G4TC17"/>
<evidence type="ECO:0000313" key="5">
    <source>
        <dbReference type="EMBL" id="CCA68860.1"/>
    </source>
</evidence>
<dbReference type="AlphaFoldDB" id="G4TC17"/>
<dbReference type="Gene3D" id="2.80.10.50">
    <property type="match status" value="1"/>
</dbReference>
<evidence type="ECO:0000256" key="3">
    <source>
        <dbReference type="ARBA" id="ARBA00023242"/>
    </source>
</evidence>
<comment type="subcellular location">
    <subcellularLocation>
        <location evidence="1">Nucleus</location>
        <location evidence="1">Nucleolus</location>
    </subcellularLocation>
</comment>
<dbReference type="GO" id="GO:0071013">
    <property type="term" value="C:catalytic step 2 spliceosome"/>
    <property type="evidence" value="ECO:0007669"/>
    <property type="project" value="TreeGrafter"/>
</dbReference>
<sequence length="277" mass="31076">MSESKSMKLKFKGEKSSKKHRDGSGSGSRKRKREDEEDHQDTDWVRPQRPTEVLGPTFIYHASDPPVCIAFDATRSKIALPALARTDPETSETIPLLAYEPKEVSHVWVVTHIAGTETINFRTPKGKFLSSDRVGLVSANREARGPQEEWTPQVLEDGTLAFQNVYGNYLGLDEVAGGGLALRADAETVGFQEKWWVKVQFGHVKKATEEERKKQKITEGMTKIDEAGTNRIYQAWGAGRSVVSSEDTRALKKARKEGKLAEAMLDRRIKLKSDRFC</sequence>
<protein>
    <submittedName>
        <fullName evidence="5">Related to predicted actin-bundling protein-Laccaria bicolor</fullName>
    </submittedName>
</protein>
<evidence type="ECO:0000256" key="1">
    <source>
        <dbReference type="ARBA" id="ARBA00004604"/>
    </source>
</evidence>
<evidence type="ECO:0000256" key="2">
    <source>
        <dbReference type="ARBA" id="ARBA00010878"/>
    </source>
</evidence>
<proteinExistence type="inferred from homology"/>
<name>G4TC17_SERID</name>
<evidence type="ECO:0000313" key="6">
    <source>
        <dbReference type="Proteomes" id="UP000007148"/>
    </source>
</evidence>
<keyword evidence="6" id="KW-1185">Reference proteome</keyword>
<dbReference type="GO" id="GO:0051015">
    <property type="term" value="F:actin filament binding"/>
    <property type="evidence" value="ECO:0007669"/>
    <property type="project" value="TreeGrafter"/>
</dbReference>
<dbReference type="InterPro" id="IPR010414">
    <property type="entry name" value="FRG1"/>
</dbReference>
<comment type="similarity">
    <text evidence="2">Belongs to the FRG1 family.</text>
</comment>
<dbReference type="eggNOG" id="KOG3962">
    <property type="taxonomic scope" value="Eukaryota"/>
</dbReference>
<dbReference type="Pfam" id="PF06229">
    <property type="entry name" value="FRG1"/>
    <property type="match status" value="1"/>
</dbReference>
<gene>
    <name evidence="5" type="ORF">PIIN_02721</name>
</gene>
<dbReference type="InParanoid" id="G4TC17"/>
<dbReference type="CDD" id="cd23339">
    <property type="entry name" value="beta-trefoil_FSCN_fungal_FRG1-like"/>
    <property type="match status" value="1"/>
</dbReference>
<organism evidence="5 6">
    <name type="scientific">Serendipita indica (strain DSM 11827)</name>
    <name type="common">Root endophyte fungus</name>
    <name type="synonym">Piriformospora indica</name>
    <dbReference type="NCBI Taxonomy" id="1109443"/>
    <lineage>
        <taxon>Eukaryota</taxon>
        <taxon>Fungi</taxon>
        <taxon>Dikarya</taxon>
        <taxon>Basidiomycota</taxon>
        <taxon>Agaricomycotina</taxon>
        <taxon>Agaricomycetes</taxon>
        <taxon>Sebacinales</taxon>
        <taxon>Serendipitaceae</taxon>
        <taxon>Serendipita</taxon>
    </lineage>
</organism>
<dbReference type="OMA" id="ACDVNGK"/>
<dbReference type="InterPro" id="IPR008999">
    <property type="entry name" value="Actin-crosslinking"/>
</dbReference>
<dbReference type="PANTHER" id="PTHR12928">
    <property type="entry name" value="FRG1 PROTEIN"/>
    <property type="match status" value="1"/>
</dbReference>
<dbReference type="OrthoDB" id="5539371at2759"/>
<comment type="caution">
    <text evidence="5">The sequence shown here is derived from an EMBL/GenBank/DDBJ whole genome shotgun (WGS) entry which is preliminary data.</text>
</comment>
<feature type="region of interest" description="Disordered" evidence="4">
    <location>
        <begin position="1"/>
        <end position="50"/>
    </location>
</feature>
<keyword evidence="3" id="KW-0539">Nucleus</keyword>
<dbReference type="GO" id="GO:0005730">
    <property type="term" value="C:nucleolus"/>
    <property type="evidence" value="ECO:0007669"/>
    <property type="project" value="UniProtKB-SubCell"/>
</dbReference>
<dbReference type="Proteomes" id="UP000007148">
    <property type="component" value="Unassembled WGS sequence"/>
</dbReference>
<dbReference type="SUPFAM" id="SSF50405">
    <property type="entry name" value="Actin-crosslinking proteins"/>
    <property type="match status" value="1"/>
</dbReference>
<dbReference type="FunCoup" id="G4TC17">
    <property type="interactions" value="398"/>
</dbReference>
<accession>G4TC17</accession>
<dbReference type="PANTHER" id="PTHR12928:SF0">
    <property type="entry name" value="FSHD REGION GENE 1"/>
    <property type="match status" value="1"/>
</dbReference>
<evidence type="ECO:0000256" key="4">
    <source>
        <dbReference type="SAM" id="MobiDB-lite"/>
    </source>
</evidence>
<reference evidence="5 6" key="1">
    <citation type="journal article" date="2011" name="PLoS Pathog.">
        <title>Endophytic Life Strategies Decoded by Genome and Transcriptome Analyses of the Mutualistic Root Symbiont Piriformospora indica.</title>
        <authorList>
            <person name="Zuccaro A."/>
            <person name="Lahrmann U."/>
            <person name="Guldener U."/>
            <person name="Langen G."/>
            <person name="Pfiffi S."/>
            <person name="Biedenkopf D."/>
            <person name="Wong P."/>
            <person name="Samans B."/>
            <person name="Grimm C."/>
            <person name="Basiewicz M."/>
            <person name="Murat C."/>
            <person name="Martin F."/>
            <person name="Kogel K.H."/>
        </authorList>
    </citation>
    <scope>NUCLEOTIDE SEQUENCE [LARGE SCALE GENOMIC DNA]</scope>
    <source>
        <strain evidence="5 6">DSM 11827</strain>
    </source>
</reference>
<dbReference type="HOGENOM" id="CLU_062276_1_0_1"/>